<feature type="compositionally biased region" description="Basic and acidic residues" evidence="1">
    <location>
        <begin position="95"/>
        <end position="113"/>
    </location>
</feature>
<sequence length="496" mass="52609">MAIGMGWQLASRAREARNVWPLAGPCACGLITRAPPLPPHPCEAMQRHAMHKLACGRETKATVDPIDAFGNSQSTPPSRLLAPGQARSPLRRMECRPADGGWDGHGDGDEMRGGRTKPVGCLSHSQRRHRRRPARLPGISIICSRPTPSSTGSSGPGLGLAGPGLPWRSEDGLRCATRPCRCAERTIALAQCFSRGWLGGWLAGWPAVAAGPSPVTPAPLARLPLAPFPHHTDMARSYAGDFSGARALKKRRARKETSRPLLLPGSRRRDAFSTWHRHHHHHHAMPCHAQPLPNHGRSQAGQSKSKLTYSSSSSSFCAGEREGRGRGEARPAGLMPSGWAAFALLPAPCSLQAGRLRVSERRGGREGERGETLQFPRRPRCDGHRFGADVPSPSPSRANLCSPHPHPPAGGVASSPAPGPPKPSGNLGGPGYTPDGCHWPGAVREPTAAAAAAAASCRCHDKRTTTSRGGVAPLDVPSVPVRPVRAHCPHPRGGNL</sequence>
<evidence type="ECO:0000313" key="3">
    <source>
        <dbReference type="Proteomes" id="UP000244005"/>
    </source>
</evidence>
<feature type="compositionally biased region" description="Basic residues" evidence="1">
    <location>
        <begin position="125"/>
        <end position="134"/>
    </location>
</feature>
<feature type="compositionally biased region" description="Basic and acidic residues" evidence="1">
    <location>
        <begin position="319"/>
        <end position="329"/>
    </location>
</feature>
<name>A0A2R6XW85_MARPO</name>
<evidence type="ECO:0000313" key="2">
    <source>
        <dbReference type="EMBL" id="PTQ50345.1"/>
    </source>
</evidence>
<dbReference type="AlphaFoldDB" id="A0A2R6XW85"/>
<feature type="region of interest" description="Disordered" evidence="1">
    <location>
        <begin position="69"/>
        <end position="88"/>
    </location>
</feature>
<feature type="region of interest" description="Disordered" evidence="1">
    <location>
        <begin position="275"/>
        <end position="331"/>
    </location>
</feature>
<dbReference type="EMBL" id="KZ772673">
    <property type="protein sequence ID" value="PTQ50345.1"/>
    <property type="molecule type" value="Genomic_DNA"/>
</dbReference>
<protein>
    <submittedName>
        <fullName evidence="2">Uncharacterized protein</fullName>
    </submittedName>
</protein>
<feature type="compositionally biased region" description="Basic residues" evidence="1">
    <location>
        <begin position="275"/>
        <end position="285"/>
    </location>
</feature>
<feature type="region of interest" description="Disordered" evidence="1">
    <location>
        <begin position="95"/>
        <end position="162"/>
    </location>
</feature>
<evidence type="ECO:0000256" key="1">
    <source>
        <dbReference type="SAM" id="MobiDB-lite"/>
    </source>
</evidence>
<feature type="region of interest" description="Disordered" evidence="1">
    <location>
        <begin position="357"/>
        <end position="433"/>
    </location>
</feature>
<dbReference type="Proteomes" id="UP000244005">
    <property type="component" value="Unassembled WGS sequence"/>
</dbReference>
<organism evidence="2 3">
    <name type="scientific">Marchantia polymorpha</name>
    <name type="common">Common liverwort</name>
    <name type="synonym">Marchantia aquatica</name>
    <dbReference type="NCBI Taxonomy" id="3197"/>
    <lineage>
        <taxon>Eukaryota</taxon>
        <taxon>Viridiplantae</taxon>
        <taxon>Streptophyta</taxon>
        <taxon>Embryophyta</taxon>
        <taxon>Marchantiophyta</taxon>
        <taxon>Marchantiopsida</taxon>
        <taxon>Marchantiidae</taxon>
        <taxon>Marchantiales</taxon>
        <taxon>Marchantiaceae</taxon>
        <taxon>Marchantia</taxon>
    </lineage>
</organism>
<accession>A0A2R6XW85</accession>
<dbReference type="Gramene" id="Mp1g20020.1">
    <property type="protein sequence ID" value="Mp1g20020.1.cds1"/>
    <property type="gene ID" value="Mp1g20020"/>
</dbReference>
<reference evidence="3" key="1">
    <citation type="journal article" date="2017" name="Cell">
        <title>Insights into land plant evolution garnered from the Marchantia polymorpha genome.</title>
        <authorList>
            <person name="Bowman J.L."/>
            <person name="Kohchi T."/>
            <person name="Yamato K.T."/>
            <person name="Jenkins J."/>
            <person name="Shu S."/>
            <person name="Ishizaki K."/>
            <person name="Yamaoka S."/>
            <person name="Nishihama R."/>
            <person name="Nakamura Y."/>
            <person name="Berger F."/>
            <person name="Adam C."/>
            <person name="Aki S.S."/>
            <person name="Althoff F."/>
            <person name="Araki T."/>
            <person name="Arteaga-Vazquez M.A."/>
            <person name="Balasubrmanian S."/>
            <person name="Barry K."/>
            <person name="Bauer D."/>
            <person name="Boehm C.R."/>
            <person name="Briginshaw L."/>
            <person name="Caballero-Perez J."/>
            <person name="Catarino B."/>
            <person name="Chen F."/>
            <person name="Chiyoda S."/>
            <person name="Chovatia M."/>
            <person name="Davies K.M."/>
            <person name="Delmans M."/>
            <person name="Demura T."/>
            <person name="Dierschke T."/>
            <person name="Dolan L."/>
            <person name="Dorantes-Acosta A.E."/>
            <person name="Eklund D.M."/>
            <person name="Florent S.N."/>
            <person name="Flores-Sandoval E."/>
            <person name="Fujiyama A."/>
            <person name="Fukuzawa H."/>
            <person name="Galik B."/>
            <person name="Grimanelli D."/>
            <person name="Grimwood J."/>
            <person name="Grossniklaus U."/>
            <person name="Hamada T."/>
            <person name="Haseloff J."/>
            <person name="Hetherington A.J."/>
            <person name="Higo A."/>
            <person name="Hirakawa Y."/>
            <person name="Hundley H.N."/>
            <person name="Ikeda Y."/>
            <person name="Inoue K."/>
            <person name="Inoue S.I."/>
            <person name="Ishida S."/>
            <person name="Jia Q."/>
            <person name="Kakita M."/>
            <person name="Kanazawa T."/>
            <person name="Kawai Y."/>
            <person name="Kawashima T."/>
            <person name="Kennedy M."/>
            <person name="Kinose K."/>
            <person name="Kinoshita T."/>
            <person name="Kohara Y."/>
            <person name="Koide E."/>
            <person name="Komatsu K."/>
            <person name="Kopischke S."/>
            <person name="Kubo M."/>
            <person name="Kyozuka J."/>
            <person name="Lagercrantz U."/>
            <person name="Lin S.S."/>
            <person name="Lindquist E."/>
            <person name="Lipzen A.M."/>
            <person name="Lu C.W."/>
            <person name="De Luna E."/>
            <person name="Martienssen R.A."/>
            <person name="Minamino N."/>
            <person name="Mizutani M."/>
            <person name="Mizutani M."/>
            <person name="Mochizuki N."/>
            <person name="Monte I."/>
            <person name="Mosher R."/>
            <person name="Nagasaki H."/>
            <person name="Nakagami H."/>
            <person name="Naramoto S."/>
            <person name="Nishitani K."/>
            <person name="Ohtani M."/>
            <person name="Okamoto T."/>
            <person name="Okumura M."/>
            <person name="Phillips J."/>
            <person name="Pollak B."/>
            <person name="Reinders A."/>
            <person name="Rovekamp M."/>
            <person name="Sano R."/>
            <person name="Sawa S."/>
            <person name="Schmid M.W."/>
            <person name="Shirakawa M."/>
            <person name="Solano R."/>
            <person name="Spunde A."/>
            <person name="Suetsugu N."/>
            <person name="Sugano S."/>
            <person name="Sugiyama A."/>
            <person name="Sun R."/>
            <person name="Suzuki Y."/>
            <person name="Takenaka M."/>
            <person name="Takezawa D."/>
            <person name="Tomogane H."/>
            <person name="Tsuzuki M."/>
            <person name="Ueda T."/>
            <person name="Umeda M."/>
            <person name="Ward J.M."/>
            <person name="Watanabe Y."/>
            <person name="Yazaki K."/>
            <person name="Yokoyama R."/>
            <person name="Yoshitake Y."/>
            <person name="Yotsui I."/>
            <person name="Zachgo S."/>
            <person name="Schmutz J."/>
        </authorList>
    </citation>
    <scope>NUCLEOTIDE SEQUENCE [LARGE SCALE GENOMIC DNA]</scope>
    <source>
        <strain evidence="3">Tak-1</strain>
    </source>
</reference>
<feature type="compositionally biased region" description="Low complexity" evidence="1">
    <location>
        <begin position="303"/>
        <end position="315"/>
    </location>
</feature>
<proteinExistence type="predicted"/>
<gene>
    <name evidence="2" type="ORF">MARPO_0001s0339</name>
</gene>
<feature type="compositionally biased region" description="Basic and acidic residues" evidence="1">
    <location>
        <begin position="357"/>
        <end position="371"/>
    </location>
</feature>
<keyword evidence="3" id="KW-1185">Reference proteome</keyword>
<feature type="compositionally biased region" description="Low complexity" evidence="1">
    <location>
        <begin position="144"/>
        <end position="153"/>
    </location>
</feature>